<evidence type="ECO:0000313" key="3">
    <source>
        <dbReference type="EMBL" id="QPH55044.1"/>
    </source>
</evidence>
<keyword evidence="1" id="KW-0456">Lyase</keyword>
<dbReference type="InterPro" id="IPR011234">
    <property type="entry name" value="Fumarylacetoacetase-like_C"/>
</dbReference>
<name>A0A7S9LTL2_9RHOB</name>
<dbReference type="SUPFAM" id="SSF56529">
    <property type="entry name" value="FAH"/>
    <property type="match status" value="1"/>
</dbReference>
<sequence>MAEPLGALLARTRRAGARLAAYPERAPVDLVEGYRVQDDMAEAMGRPVIGWKIGLTSHAAQEAMGVGEPICGPLFDGLVHASPAHLVVSADDLRVLEAEIAVRMARDLPRTDAPVSREDVTAAIATVHPAFELATKRLPGTIRESAPWIAADGAVNQHLVLGEGIDWRPDLDLAKEPVEVDAGDTTVATGIGANALGDPLAVVTWLANHLHERGRTLRAGDIVSTGLLTEMIVAAFGTPYTARFANLGTVTVQLDQA</sequence>
<protein>
    <recommendedName>
        <fullName evidence="2">Fumarylacetoacetase-like C-terminal domain-containing protein</fullName>
    </recommendedName>
</protein>
<dbReference type="Proteomes" id="UP000594800">
    <property type="component" value="Chromosome"/>
</dbReference>
<accession>A0A7S9LTL2</accession>
<dbReference type="InterPro" id="IPR050772">
    <property type="entry name" value="Hydratase-Decarb/MhpD_sf"/>
</dbReference>
<dbReference type="PANTHER" id="PTHR30143:SF0">
    <property type="entry name" value="2-KETO-4-PENTENOATE HYDRATASE"/>
    <property type="match status" value="1"/>
</dbReference>
<dbReference type="RefSeq" id="WP_196104243.1">
    <property type="nucleotide sequence ID" value="NZ_CP064942.1"/>
</dbReference>
<dbReference type="AlphaFoldDB" id="A0A7S9LTL2"/>
<evidence type="ECO:0000313" key="4">
    <source>
        <dbReference type="Proteomes" id="UP000594800"/>
    </source>
</evidence>
<gene>
    <name evidence="3" type="ORF">I0K15_04660</name>
</gene>
<evidence type="ECO:0000259" key="2">
    <source>
        <dbReference type="Pfam" id="PF01557"/>
    </source>
</evidence>
<dbReference type="EMBL" id="CP064942">
    <property type="protein sequence ID" value="QPH55044.1"/>
    <property type="molecule type" value="Genomic_DNA"/>
</dbReference>
<dbReference type="Gene3D" id="3.90.850.10">
    <property type="entry name" value="Fumarylacetoacetase-like, C-terminal domain"/>
    <property type="match status" value="1"/>
</dbReference>
<dbReference type="Pfam" id="PF01557">
    <property type="entry name" value="FAA_hydrolase"/>
    <property type="match status" value="1"/>
</dbReference>
<keyword evidence="4" id="KW-1185">Reference proteome</keyword>
<dbReference type="GO" id="GO:0005737">
    <property type="term" value="C:cytoplasm"/>
    <property type="evidence" value="ECO:0007669"/>
    <property type="project" value="TreeGrafter"/>
</dbReference>
<dbReference type="PANTHER" id="PTHR30143">
    <property type="entry name" value="ACID HYDRATASE"/>
    <property type="match status" value="1"/>
</dbReference>
<reference evidence="3 4" key="1">
    <citation type="submission" date="2020-11" db="EMBL/GenBank/DDBJ databases">
        <title>Description of Pontivivens ytuae sp. nov. isolated from deep sea sediment of Mariana Trench.</title>
        <authorList>
            <person name="Wang Z."/>
            <person name="Sun Q.-L."/>
            <person name="Xu X.-D."/>
            <person name="Tang Y.-Z."/>
            <person name="Zhang J."/>
        </authorList>
    </citation>
    <scope>NUCLEOTIDE SEQUENCE [LARGE SCALE GENOMIC DNA]</scope>
    <source>
        <strain evidence="3 4">MT2928</strain>
    </source>
</reference>
<feature type="domain" description="Fumarylacetoacetase-like C-terminal" evidence="2">
    <location>
        <begin position="95"/>
        <end position="250"/>
    </location>
</feature>
<organism evidence="3 4">
    <name type="scientific">Pontivivens ytuae</name>
    <dbReference type="NCBI Taxonomy" id="2789856"/>
    <lineage>
        <taxon>Bacteria</taxon>
        <taxon>Pseudomonadati</taxon>
        <taxon>Pseudomonadota</taxon>
        <taxon>Alphaproteobacteria</taxon>
        <taxon>Rhodobacterales</taxon>
        <taxon>Paracoccaceae</taxon>
        <taxon>Pontivivens</taxon>
    </lineage>
</organism>
<proteinExistence type="predicted"/>
<dbReference type="InterPro" id="IPR036663">
    <property type="entry name" value="Fumarylacetoacetase_C_sf"/>
</dbReference>
<evidence type="ECO:0000256" key="1">
    <source>
        <dbReference type="ARBA" id="ARBA00023239"/>
    </source>
</evidence>
<dbReference type="GO" id="GO:0008684">
    <property type="term" value="F:2-oxopent-4-enoate hydratase activity"/>
    <property type="evidence" value="ECO:0007669"/>
    <property type="project" value="TreeGrafter"/>
</dbReference>
<dbReference type="KEGG" id="poz:I0K15_04660"/>